<dbReference type="InterPro" id="IPR009091">
    <property type="entry name" value="RCC1/BLIP-II"/>
</dbReference>
<name>A0A413DFY2_9FIRM</name>
<dbReference type="SUPFAM" id="SSF50939">
    <property type="entry name" value="Sialidases"/>
    <property type="match status" value="1"/>
</dbReference>
<dbReference type="InterPro" id="IPR013783">
    <property type="entry name" value="Ig-like_fold"/>
</dbReference>
<comment type="caution">
    <text evidence="4">The sequence shown here is derived from an EMBL/GenBank/DDBJ whole genome shotgun (WGS) entry which is preliminary data.</text>
</comment>
<dbReference type="Gene3D" id="2.60.40.10">
    <property type="entry name" value="Immunoglobulins"/>
    <property type="match status" value="1"/>
</dbReference>
<protein>
    <submittedName>
        <fullName evidence="4">Uncharacterized protein</fullName>
    </submittedName>
</protein>
<dbReference type="Pfam" id="PF25390">
    <property type="entry name" value="WD40_RLD"/>
    <property type="match status" value="1"/>
</dbReference>
<keyword evidence="1" id="KW-0677">Repeat</keyword>
<reference evidence="4 5" key="1">
    <citation type="submission" date="2018-08" db="EMBL/GenBank/DDBJ databases">
        <title>A genome reference for cultivated species of the human gut microbiota.</title>
        <authorList>
            <person name="Zou Y."/>
            <person name="Xue W."/>
            <person name="Luo G."/>
        </authorList>
    </citation>
    <scope>NUCLEOTIDE SEQUENCE [LARGE SCALE GENOMIC DNA]</scope>
    <source>
        <strain evidence="4 5">AF06-19</strain>
    </source>
</reference>
<dbReference type="Pfam" id="PF00415">
    <property type="entry name" value="RCC1"/>
    <property type="match status" value="3"/>
</dbReference>
<evidence type="ECO:0000256" key="1">
    <source>
        <dbReference type="ARBA" id="ARBA00022737"/>
    </source>
</evidence>
<gene>
    <name evidence="4" type="ORF">DWV45_15690</name>
</gene>
<dbReference type="PANTHER" id="PTHR22870">
    <property type="entry name" value="REGULATOR OF CHROMOSOME CONDENSATION"/>
    <property type="match status" value="1"/>
</dbReference>
<evidence type="ECO:0000259" key="3">
    <source>
        <dbReference type="Pfam" id="PF25390"/>
    </source>
</evidence>
<dbReference type="InterPro" id="IPR000408">
    <property type="entry name" value="Reg_chr_condens"/>
</dbReference>
<dbReference type="PRINTS" id="PR00633">
    <property type="entry name" value="RCCNDNSATION"/>
</dbReference>
<proteinExistence type="predicted"/>
<dbReference type="PROSITE" id="PS50012">
    <property type="entry name" value="RCC1_3"/>
    <property type="match status" value="6"/>
</dbReference>
<dbReference type="EMBL" id="QSAZ01000024">
    <property type="protein sequence ID" value="RGW84821.1"/>
    <property type="molecule type" value="Genomic_DNA"/>
</dbReference>
<dbReference type="PANTHER" id="PTHR22870:SF408">
    <property type="entry name" value="OS09G0560450 PROTEIN"/>
    <property type="match status" value="1"/>
</dbReference>
<organism evidence="4 5">
    <name type="scientific">Agathobacter rectalis</name>
    <dbReference type="NCBI Taxonomy" id="39491"/>
    <lineage>
        <taxon>Bacteria</taxon>
        <taxon>Bacillati</taxon>
        <taxon>Bacillota</taxon>
        <taxon>Clostridia</taxon>
        <taxon>Lachnospirales</taxon>
        <taxon>Lachnospiraceae</taxon>
        <taxon>Agathobacter</taxon>
    </lineage>
</organism>
<feature type="domain" description="RCC1-like" evidence="3">
    <location>
        <begin position="40"/>
        <end position="328"/>
    </location>
</feature>
<dbReference type="RefSeq" id="WP_118327397.1">
    <property type="nucleotide sequence ID" value="NZ_JADMPC010000003.1"/>
</dbReference>
<dbReference type="Pfam" id="PF07705">
    <property type="entry name" value="CARDB"/>
    <property type="match status" value="1"/>
</dbReference>
<dbReference type="Gene3D" id="2.130.10.30">
    <property type="entry name" value="Regulator of chromosome condensation 1/beta-lactamase-inhibitor protein II"/>
    <property type="match status" value="3"/>
</dbReference>
<evidence type="ECO:0000259" key="2">
    <source>
        <dbReference type="Pfam" id="PF07705"/>
    </source>
</evidence>
<dbReference type="Proteomes" id="UP000283683">
    <property type="component" value="Unassembled WGS sequence"/>
</dbReference>
<evidence type="ECO:0000313" key="5">
    <source>
        <dbReference type="Proteomes" id="UP000283683"/>
    </source>
</evidence>
<dbReference type="InterPro" id="IPR011635">
    <property type="entry name" value="CARDB"/>
</dbReference>
<dbReference type="InterPro" id="IPR058923">
    <property type="entry name" value="RCC1-like_dom"/>
</dbReference>
<accession>A0A413DFY2</accession>
<feature type="domain" description="CARDB" evidence="2">
    <location>
        <begin position="1279"/>
        <end position="1361"/>
    </location>
</feature>
<evidence type="ECO:0000313" key="4">
    <source>
        <dbReference type="EMBL" id="RGW84821.1"/>
    </source>
</evidence>
<dbReference type="InterPro" id="IPR036278">
    <property type="entry name" value="Sialidase_sf"/>
</dbReference>
<dbReference type="InterPro" id="IPR051210">
    <property type="entry name" value="Ub_ligase/GEF_domain"/>
</dbReference>
<dbReference type="SUPFAM" id="SSF50985">
    <property type="entry name" value="RCC1/BLIP-II"/>
    <property type="match status" value="2"/>
</dbReference>
<sequence>MKTKIISVMLVMILIITSYLPVSVIQASEIDSRASMDNGVKIKSFYSDGYTSAAITEDGELYCWGNNSVGTVGNGTFINQLTPVKILEDVREVFLSSWTTIAITTNGDLYCWGFNIWGQVGNGTTINQSTPIKILKNVMVFDADGSTFSAITTNGDLYRWGRNEGGELGNNSIINQLTPIKILENVKEFSSYAGVSGAITTNGDLYCWGLNWGGHVGNGTTENQLIPVKILENIKDCSIESEISGAITTNGDLYCWGRNVHGAVGNGTTNDQLTPVKVLENVKNVLINNNYTTAAVTTNGELYCWGDNEYGKVGNGTRDTQLTPVKILDNINSFSLKINTAAAITTNRELYCWGSNSYGQVGNGTRDTQLTPVKVLSSVKCFTAYDTNKAITANGDLYCWGLNSYGQVGNGTTVNQLTPLKILENVKTVNKNSAITTNGDLYCWGYNTNGQVGNGTTDTQLTPYKVIFPKDTSIDSSVTLKATAKAVNAFLKKTLKDQKWADGKIDSISMDFTMKDKKYTFTPLNMDFAAGMPLSNLNYQAVIDTDSKTVKVLLGASKDGKSEIKQTTNVNSTSWGQQYQSVKKMYKDLTGFDAKTSRTTWNRFEKMKSELNHLKCDMFVNADMKITGFMEFSYSDDSRLSFKEGGIIEKVSVDTKFSSPVVAPWVYISLGLGVSEEGTLKVQVNDNVPELIASLELAAKASAKVTGQIPVIAKVEGMIDAELSATVANTDPKFTVDMTGDISLKATALAGIIEVYNNTWNYLDCQIYPEFKNNNDTEIASYNSTDEMLCTASGTERIVGAQSTKLSGTDFSEQNVYSQNEARLISLSNNRKILLWLDDSREKSNNNRTTLMYSVYDGSNWSNPEEVCNDGCFDGEFSYYVENDNTVYVVFQKGNMIFGDDTEYSDVVRNIDPYVTKFDGSTFSTPEKVRDGNNSYEDNFTITKNDSQLKVTYVEYPSDYLAGNSDTLNLMNTVNDGSEWADNMICEENSFISDYEYIGSRLYLELYNTDKGCYELYKSDNGNDELLKSLSKEVELVSAGDKIYYVENDILNTLKADKISECQLPYGTDYKIITNGNSTKLVYEIINEEHSSALYSGDISDGTVGDTLIYRSESDYIKSYNGCIDENGNLDIATTLCTLNSDLSESNYSLNVIGRKKNYSLASTYLYYDENNVVADKDLDLYYDVTNNGNENILSYNVVLYDESGNTLADSKVTTGIKVGETREEKLVYHIPKDFGEQSVYIQIQSVDGKKIYSKAETVIKHNDIEICNVQVKHMCNGDYGIECTLKNNGYRNADNVAISFNSNGDDIIKETEIEHLNSGETCTASVELTADEYACISDKTLYCEVSSSLSESDYGNNSKTIDLNKTTAYGMHNWVKDEKSGKYICSICGKKIEDDYSGDLKGLSLSLSDDIGLNFVMQLSDSLLIDKDNAYVEFTPEGSKKFTRVYLKDADKVNYNGTDCYSFKCRVNAAEMTKKVNAVLHCNDWTGQTYSYSVYDYASKILAEPESSEYKSSALLIKAMLNYGGYAQIYFNENTDALANKGLYNKTNDPVLTTNTTVSKDYNYAVFNNNMGVSFIGGSLVLNSGTDLKLYYGIDDKNVAHNINVSVNGQNVAPEYDGTIMCVRVPDISISSLGDTYNVKISVNGKEINQKYSAMTYMYKALNAQNSNTKLNNVVKALYLYNEAAKQYSMGIE</sequence>